<dbReference type="Proteomes" id="UP000242146">
    <property type="component" value="Unassembled WGS sequence"/>
</dbReference>
<gene>
    <name evidence="2" type="ORF">DM01DRAFT_1340216</name>
</gene>
<dbReference type="InterPro" id="IPR036047">
    <property type="entry name" value="F-box-like_dom_sf"/>
</dbReference>
<dbReference type="InterPro" id="IPR001810">
    <property type="entry name" value="F-box_dom"/>
</dbReference>
<evidence type="ECO:0000259" key="1">
    <source>
        <dbReference type="PROSITE" id="PS50181"/>
    </source>
</evidence>
<reference evidence="2 3" key="1">
    <citation type="submission" date="2016-07" db="EMBL/GenBank/DDBJ databases">
        <title>Pervasive Adenine N6-methylation of Active Genes in Fungi.</title>
        <authorList>
            <consortium name="DOE Joint Genome Institute"/>
            <person name="Mondo S.J."/>
            <person name="Dannebaum R.O."/>
            <person name="Kuo R.C."/>
            <person name="Labutti K."/>
            <person name="Haridas S."/>
            <person name="Kuo A."/>
            <person name="Salamov A."/>
            <person name="Ahrendt S.R."/>
            <person name="Lipzen A."/>
            <person name="Sullivan W."/>
            <person name="Andreopoulos W.B."/>
            <person name="Clum A."/>
            <person name="Lindquist E."/>
            <person name="Daum C."/>
            <person name="Ramamoorthy G.K."/>
            <person name="Gryganskyi A."/>
            <person name="Culley D."/>
            <person name="Magnuson J.K."/>
            <person name="James T.Y."/>
            <person name="O'Malley M.A."/>
            <person name="Stajich J.E."/>
            <person name="Spatafora J.W."/>
            <person name="Visel A."/>
            <person name="Grigoriev I.V."/>
        </authorList>
    </citation>
    <scope>NUCLEOTIDE SEQUENCE [LARGE SCALE GENOMIC DNA]</scope>
    <source>
        <strain evidence="2 3">NRRL 3301</strain>
    </source>
</reference>
<dbReference type="AlphaFoldDB" id="A0A1X2G5P1"/>
<dbReference type="Pfam" id="PF12937">
    <property type="entry name" value="F-box-like"/>
    <property type="match status" value="1"/>
</dbReference>
<evidence type="ECO:0000313" key="3">
    <source>
        <dbReference type="Proteomes" id="UP000242146"/>
    </source>
</evidence>
<sequence length="563" mass="63918">MGNLPTEIIQHILSYTPRRQVLSCLYINRQWSCAARTLFYHWIDVYTPDQMDAFQLCLSYSNSHGSTIGDLVRHLRFHTYDILIPQDEFDQLAIMTPNMLTCDFSVPVTDDHLNIFSKHWKHLTLLPRWHMDETDLWVPTLGPQLSDLDITVSQLRAICVPGNQFCALTNLTARDDGDATVDLVLLEALHRACPRLMSLKFDILDLPIETMDLDAIQPAPLVTTLTIAYLNASVFSDVWFNYLLRKYISISSLSIELDDSIQGIVSRNPDVTIHSLISSLKRLDTLHLNIPMTYNPRSEIFQVVDVEALRDWLNDNARSPLTSFSWLCPVSPLDLDNRPIMFASAGLVQHLTSFRYDVSDSDDAWLTDCLSHLPAPPNATTFPLLTTLHLEPLFQNKSLFNVDLPVVLLCMPNLLHLTLRKCQLQGSQDPAGLPAKRRPRCHPLQSLHLYWAPFAGVFGDKKKGECLQTLDLTGFVNFCPHLDELLLHNCCAGRILINAPQHSFTRLSIYSLRPDRIHIDQLKLVLQRKTIEAARPSGTLSVIQCKAVDRFDAEHNSLSNPTW</sequence>
<keyword evidence="3" id="KW-1185">Reference proteome</keyword>
<accession>A0A1X2G5P1</accession>
<organism evidence="2 3">
    <name type="scientific">Hesseltinella vesiculosa</name>
    <dbReference type="NCBI Taxonomy" id="101127"/>
    <lineage>
        <taxon>Eukaryota</taxon>
        <taxon>Fungi</taxon>
        <taxon>Fungi incertae sedis</taxon>
        <taxon>Mucoromycota</taxon>
        <taxon>Mucoromycotina</taxon>
        <taxon>Mucoromycetes</taxon>
        <taxon>Mucorales</taxon>
        <taxon>Cunninghamellaceae</taxon>
        <taxon>Hesseltinella</taxon>
    </lineage>
</organism>
<proteinExistence type="predicted"/>
<dbReference type="EMBL" id="MCGT01000045">
    <property type="protein sequence ID" value="ORX44902.1"/>
    <property type="molecule type" value="Genomic_DNA"/>
</dbReference>
<feature type="domain" description="F-box" evidence="1">
    <location>
        <begin position="1"/>
        <end position="45"/>
    </location>
</feature>
<evidence type="ECO:0000313" key="2">
    <source>
        <dbReference type="EMBL" id="ORX44902.1"/>
    </source>
</evidence>
<comment type="caution">
    <text evidence="2">The sequence shown here is derived from an EMBL/GenBank/DDBJ whole genome shotgun (WGS) entry which is preliminary data.</text>
</comment>
<dbReference type="Gene3D" id="3.80.10.10">
    <property type="entry name" value="Ribonuclease Inhibitor"/>
    <property type="match status" value="1"/>
</dbReference>
<dbReference type="PROSITE" id="PS50181">
    <property type="entry name" value="FBOX"/>
    <property type="match status" value="1"/>
</dbReference>
<name>A0A1X2G5P1_9FUNG</name>
<dbReference type="SUPFAM" id="SSF52058">
    <property type="entry name" value="L domain-like"/>
    <property type="match status" value="1"/>
</dbReference>
<dbReference type="SUPFAM" id="SSF81383">
    <property type="entry name" value="F-box domain"/>
    <property type="match status" value="1"/>
</dbReference>
<dbReference type="InterPro" id="IPR032675">
    <property type="entry name" value="LRR_dom_sf"/>
</dbReference>
<dbReference type="OrthoDB" id="3259156at2759"/>
<protein>
    <recommendedName>
        <fullName evidence="1">F-box domain-containing protein</fullName>
    </recommendedName>
</protein>